<keyword evidence="10 11" id="KW-0472">Membrane</keyword>
<evidence type="ECO:0000313" key="13">
    <source>
        <dbReference type="EMBL" id="PVU98828.1"/>
    </source>
</evidence>
<evidence type="ECO:0000256" key="9">
    <source>
        <dbReference type="ARBA" id="ARBA00022989"/>
    </source>
</evidence>
<dbReference type="GO" id="GO:0016887">
    <property type="term" value="F:ATP hydrolysis activity"/>
    <property type="evidence" value="ECO:0007669"/>
    <property type="project" value="InterPro"/>
</dbReference>
<evidence type="ECO:0000256" key="5">
    <source>
        <dbReference type="ARBA" id="ARBA00022741"/>
    </source>
</evidence>
<dbReference type="STRING" id="133381.A0A2T9Z2J7"/>
<keyword evidence="7" id="KW-0460">Magnesium</keyword>
<accession>A0A2T9Z2J7</accession>
<name>A0A2T9Z2J7_9FUNG</name>
<dbReference type="GO" id="GO:0140358">
    <property type="term" value="F:P-type transmembrane transporter activity"/>
    <property type="evidence" value="ECO:0007669"/>
    <property type="project" value="InterPro"/>
</dbReference>
<feature type="transmembrane region" description="Helical" evidence="11">
    <location>
        <begin position="766"/>
        <end position="784"/>
    </location>
</feature>
<keyword evidence="3 11" id="KW-0812">Transmembrane</keyword>
<evidence type="ECO:0000256" key="1">
    <source>
        <dbReference type="ARBA" id="ARBA00004141"/>
    </source>
</evidence>
<dbReference type="GO" id="GO:0016020">
    <property type="term" value="C:membrane"/>
    <property type="evidence" value="ECO:0007669"/>
    <property type="project" value="UniProtKB-SubCell"/>
</dbReference>
<dbReference type="InterPro" id="IPR006544">
    <property type="entry name" value="P-type_TPase_V"/>
</dbReference>
<gene>
    <name evidence="13" type="ORF">BB560_005605</name>
</gene>
<dbReference type="SUPFAM" id="SSF56784">
    <property type="entry name" value="HAD-like"/>
    <property type="match status" value="1"/>
</dbReference>
<evidence type="ECO:0000256" key="3">
    <source>
        <dbReference type="ARBA" id="ARBA00022692"/>
    </source>
</evidence>
<evidence type="ECO:0000313" key="14">
    <source>
        <dbReference type="Proteomes" id="UP000245609"/>
    </source>
</evidence>
<keyword evidence="6" id="KW-0067">ATP-binding</keyword>
<dbReference type="InterPro" id="IPR023214">
    <property type="entry name" value="HAD_sf"/>
</dbReference>
<dbReference type="SFLD" id="SFLDF00027">
    <property type="entry name" value="p-type_atpase"/>
    <property type="match status" value="1"/>
</dbReference>
<evidence type="ECO:0000256" key="4">
    <source>
        <dbReference type="ARBA" id="ARBA00022723"/>
    </source>
</evidence>
<dbReference type="GO" id="GO:0005524">
    <property type="term" value="F:ATP binding"/>
    <property type="evidence" value="ECO:0007669"/>
    <property type="project" value="UniProtKB-KW"/>
</dbReference>
<dbReference type="Pfam" id="PF13246">
    <property type="entry name" value="Cation_ATPase"/>
    <property type="match status" value="1"/>
</dbReference>
<dbReference type="InterPro" id="IPR001757">
    <property type="entry name" value="P_typ_ATPase"/>
</dbReference>
<dbReference type="AlphaFoldDB" id="A0A2T9Z2J7"/>
<feature type="transmembrane region" description="Helical" evidence="11">
    <location>
        <begin position="796"/>
        <end position="814"/>
    </location>
</feature>
<dbReference type="SFLD" id="SFLDG00002">
    <property type="entry name" value="C1.7:_P-type_atpase_like"/>
    <property type="match status" value="1"/>
</dbReference>
<dbReference type="SUPFAM" id="SSF81665">
    <property type="entry name" value="Calcium ATPase, transmembrane domain M"/>
    <property type="match status" value="1"/>
</dbReference>
<dbReference type="Gene3D" id="3.40.1110.10">
    <property type="entry name" value="Calcium-transporting ATPase, cytoplasmic domain N"/>
    <property type="match status" value="2"/>
</dbReference>
<evidence type="ECO:0000256" key="2">
    <source>
        <dbReference type="ARBA" id="ARBA00006000"/>
    </source>
</evidence>
<dbReference type="SUPFAM" id="SSF81653">
    <property type="entry name" value="Calcium ATPase, transduction domain A"/>
    <property type="match status" value="1"/>
</dbReference>
<dbReference type="Gene3D" id="1.20.1110.10">
    <property type="entry name" value="Calcium-transporting ATPase, transmembrane domain"/>
    <property type="match status" value="1"/>
</dbReference>
<evidence type="ECO:0000256" key="6">
    <source>
        <dbReference type="ARBA" id="ARBA00022840"/>
    </source>
</evidence>
<dbReference type="InterPro" id="IPR008250">
    <property type="entry name" value="ATPase_P-typ_transduc_dom_A_sf"/>
</dbReference>
<dbReference type="InterPro" id="IPR023299">
    <property type="entry name" value="ATPase_P-typ_cyto_dom_N"/>
</dbReference>
<dbReference type="PROSITE" id="PS00154">
    <property type="entry name" value="ATPASE_E1_E2"/>
    <property type="match status" value="1"/>
</dbReference>
<dbReference type="InterPro" id="IPR018303">
    <property type="entry name" value="ATPase_P-typ_P_site"/>
</dbReference>
<keyword evidence="8" id="KW-1278">Translocase</keyword>
<keyword evidence="5" id="KW-0547">Nucleotide-binding</keyword>
<dbReference type="InterPro" id="IPR059000">
    <property type="entry name" value="ATPase_P-type_domA"/>
</dbReference>
<keyword evidence="14" id="KW-1185">Reference proteome</keyword>
<organism evidence="13 14">
    <name type="scientific">Smittium megazygosporum</name>
    <dbReference type="NCBI Taxonomy" id="133381"/>
    <lineage>
        <taxon>Eukaryota</taxon>
        <taxon>Fungi</taxon>
        <taxon>Fungi incertae sedis</taxon>
        <taxon>Zoopagomycota</taxon>
        <taxon>Kickxellomycotina</taxon>
        <taxon>Harpellomycetes</taxon>
        <taxon>Harpellales</taxon>
        <taxon>Legeriomycetaceae</taxon>
        <taxon>Smittium</taxon>
    </lineage>
</organism>
<proteinExistence type="inferred from homology"/>
<dbReference type="InterPro" id="IPR044492">
    <property type="entry name" value="P_typ_ATPase_HD_dom"/>
</dbReference>
<dbReference type="GO" id="GO:0046872">
    <property type="term" value="F:metal ion binding"/>
    <property type="evidence" value="ECO:0007669"/>
    <property type="project" value="UniProtKB-KW"/>
</dbReference>
<feature type="domain" description="P-type ATPase A" evidence="12">
    <location>
        <begin position="5"/>
        <end position="125"/>
    </location>
</feature>
<dbReference type="NCBIfam" id="TIGR01494">
    <property type="entry name" value="ATPase_P-type"/>
    <property type="match status" value="1"/>
</dbReference>
<evidence type="ECO:0000256" key="7">
    <source>
        <dbReference type="ARBA" id="ARBA00022842"/>
    </source>
</evidence>
<comment type="caution">
    <text evidence="13">The sequence shown here is derived from an EMBL/GenBank/DDBJ whole genome shotgun (WGS) entry which is preliminary data.</text>
</comment>
<dbReference type="PRINTS" id="PR00119">
    <property type="entry name" value="CATATPASE"/>
</dbReference>
<dbReference type="OrthoDB" id="48943at2759"/>
<keyword evidence="9 11" id="KW-1133">Transmembrane helix</keyword>
<dbReference type="Pfam" id="PF00122">
    <property type="entry name" value="E1-E2_ATPase"/>
    <property type="match status" value="1"/>
</dbReference>
<evidence type="ECO:0000256" key="10">
    <source>
        <dbReference type="ARBA" id="ARBA00023136"/>
    </source>
</evidence>
<dbReference type="Gene3D" id="3.40.50.1000">
    <property type="entry name" value="HAD superfamily/HAD-like"/>
    <property type="match status" value="2"/>
</dbReference>
<comment type="subcellular location">
    <subcellularLocation>
        <location evidence="1">Membrane</location>
        <topology evidence="1">Multi-pass membrane protein</topology>
    </subcellularLocation>
</comment>
<dbReference type="Proteomes" id="UP000245609">
    <property type="component" value="Unassembled WGS sequence"/>
</dbReference>
<sequence length="901" mass="100201">MAEFEDKVSVIRDGKITEMSTKYLVNGDVYVIEPNKVSSCDSVILTGEVIIDESSLTGEALPTRKTYLKSSNGSAIYDRSTTGRNSSILAGTSVQQVNVHSGEHALALVTGTGTFSQKGKMIQSILYPKETSFIFNVQIKVVMFILAVQGVIWFGLILWLLKRSFVASWFSAMYALVEIISPILPAALVIGQTIAARNLRKEQIYCVDVPKVIVAGKIRIFCFDKTGTLTKQGLEYAGVSQTDSKAKSGVAFYSSENDSSSVAESDTSTVKLLSLTKSQEQYNRLTMMGLASCHSVTKLRDTLIGNPVDIEMFKKSGWEIQKEAGMDATTIVPGDSITNDIEGLKYNPLEIIKEFEFIHHRSRMSVIVQDTVTKELHVFVKGSFERVSSISELHSVPFDFISQSETLAKKGYYVLALAHKNLGKIDPLDVKNWTVEDAELDVSLLGIVCFKNELKPDTADALKEISESDTRVVMITGDTTLTGIHISRESGIISKGKTILFGDIEPFGKVITWTDVDSEKEVSEASSSILLDPKTELAVSGAAFNHLVETGQIQKYLLNIRVFGRMTPQDKVKCVNLHMEKGVTAMCGDGGNDCGALRAANVGMALSGSDASIVSPFSTTRDSIYTCVELMSQGRGALATSFANYKFLILYGQIMAMFKAFSMYYSVTISQPVWITVDGFISIAMSLSISLSKPLKTLANRRPTAKLLGVETISSALGQTILNWLYMVILFVILYRRPWFRCHEFDSSTSDYKKWWLLGDNYEAEILGLVVMMQFANCGFIYNFGYVFRTSWYKNYVLIVVWAAFISIFSYIMLADPNWLGCRFRMNCGDKEVLQSLGYKVPSFSIEPYNNPQGHNIIPKGFRWFLWGYCVSNMIIGMIWEKLVVIGPVGRYLAKMKKRRN</sequence>
<keyword evidence="4" id="KW-0479">Metal-binding</keyword>
<evidence type="ECO:0000259" key="12">
    <source>
        <dbReference type="Pfam" id="PF00122"/>
    </source>
</evidence>
<dbReference type="InterPro" id="IPR023298">
    <property type="entry name" value="ATPase_P-typ_TM_dom_sf"/>
</dbReference>
<feature type="transmembrane region" description="Helical" evidence="11">
    <location>
        <begin position="673"/>
        <end position="692"/>
    </location>
</feature>
<feature type="transmembrane region" description="Helical" evidence="11">
    <location>
        <begin position="866"/>
        <end position="894"/>
    </location>
</feature>
<feature type="transmembrane region" description="Helical" evidence="11">
    <location>
        <begin position="167"/>
        <end position="191"/>
    </location>
</feature>
<protein>
    <recommendedName>
        <fullName evidence="12">P-type ATPase A domain-containing protein</fullName>
    </recommendedName>
</protein>
<dbReference type="PROSITE" id="PS01229">
    <property type="entry name" value="COF_2"/>
    <property type="match status" value="1"/>
</dbReference>
<comment type="similarity">
    <text evidence="2">Belongs to the cation transport ATPase (P-type) (TC 3.A.3) family. Type V subfamily.</text>
</comment>
<reference evidence="13 14" key="1">
    <citation type="journal article" date="2018" name="MBio">
        <title>Comparative Genomics Reveals the Core Gene Toolbox for the Fungus-Insect Symbiosis.</title>
        <authorList>
            <person name="Wang Y."/>
            <person name="Stata M."/>
            <person name="Wang W."/>
            <person name="Stajich J.E."/>
            <person name="White M.M."/>
            <person name="Moncalvo J.M."/>
        </authorList>
    </citation>
    <scope>NUCLEOTIDE SEQUENCE [LARGE SCALE GENOMIC DNA]</scope>
    <source>
        <strain evidence="13 14">SC-DP-2</strain>
    </source>
</reference>
<evidence type="ECO:0000256" key="8">
    <source>
        <dbReference type="ARBA" id="ARBA00022967"/>
    </source>
</evidence>
<evidence type="ECO:0000256" key="11">
    <source>
        <dbReference type="SAM" id="Phobius"/>
    </source>
</evidence>
<feature type="transmembrane region" description="Helical" evidence="11">
    <location>
        <begin position="648"/>
        <end position="667"/>
    </location>
</feature>
<dbReference type="Gene3D" id="2.70.150.10">
    <property type="entry name" value="Calcium-transporting ATPase, cytoplasmic transduction domain A"/>
    <property type="match status" value="1"/>
</dbReference>
<dbReference type="GO" id="GO:0019829">
    <property type="term" value="F:ATPase-coupled monoatomic cation transmembrane transporter activity"/>
    <property type="evidence" value="ECO:0007669"/>
    <property type="project" value="TreeGrafter"/>
</dbReference>
<dbReference type="PANTHER" id="PTHR45630:SF11">
    <property type="entry name" value="CATION-TRANSPORTING P-TYPE ATPASE N-TERMINAL DOMAIN-CONTAINING PROTEIN"/>
    <property type="match status" value="1"/>
</dbReference>
<dbReference type="PANTHER" id="PTHR45630">
    <property type="entry name" value="CATION-TRANSPORTING ATPASE-RELATED"/>
    <property type="match status" value="1"/>
</dbReference>
<feature type="transmembrane region" description="Helical" evidence="11">
    <location>
        <begin position="141"/>
        <end position="161"/>
    </location>
</feature>
<feature type="transmembrane region" description="Helical" evidence="11">
    <location>
        <begin position="713"/>
        <end position="735"/>
    </location>
</feature>
<dbReference type="InterPro" id="IPR036412">
    <property type="entry name" value="HAD-like_sf"/>
</dbReference>
<dbReference type="EMBL" id="MBFS01002340">
    <property type="protein sequence ID" value="PVU98828.1"/>
    <property type="molecule type" value="Genomic_DNA"/>
</dbReference>
<dbReference type="SFLD" id="SFLDS00003">
    <property type="entry name" value="Haloacid_Dehalogenase"/>
    <property type="match status" value="1"/>
</dbReference>
<dbReference type="SUPFAM" id="SSF81660">
    <property type="entry name" value="Metal cation-transporting ATPase, ATP-binding domain N"/>
    <property type="match status" value="1"/>
</dbReference>